<evidence type="ECO:0000313" key="2">
    <source>
        <dbReference type="EMBL" id="KKM61317.1"/>
    </source>
</evidence>
<reference evidence="2" key="1">
    <citation type="journal article" date="2015" name="Nature">
        <title>Complex archaea that bridge the gap between prokaryotes and eukaryotes.</title>
        <authorList>
            <person name="Spang A."/>
            <person name="Saw J.H."/>
            <person name="Jorgensen S.L."/>
            <person name="Zaremba-Niedzwiedzka K."/>
            <person name="Martijn J."/>
            <person name="Lind A.E."/>
            <person name="van Eijk R."/>
            <person name="Schleper C."/>
            <person name="Guy L."/>
            <person name="Ettema T.J."/>
        </authorList>
    </citation>
    <scope>NUCLEOTIDE SEQUENCE</scope>
</reference>
<dbReference type="InterPro" id="IPR047655">
    <property type="entry name" value="Transpos_IS630-like"/>
</dbReference>
<dbReference type="EMBL" id="LAZR01011506">
    <property type="protein sequence ID" value="KKM61317.1"/>
    <property type="molecule type" value="Genomic_DNA"/>
</dbReference>
<dbReference type="InterPro" id="IPR038717">
    <property type="entry name" value="Tc1-like_DDE_dom"/>
</dbReference>
<accession>A0A0F9LW82</accession>
<proteinExistence type="predicted"/>
<dbReference type="Pfam" id="PF13358">
    <property type="entry name" value="DDE_3"/>
    <property type="match status" value="1"/>
</dbReference>
<comment type="caution">
    <text evidence="2">The sequence shown here is derived from an EMBL/GenBank/DDBJ whole genome shotgun (WGS) entry which is preliminary data.</text>
</comment>
<gene>
    <name evidence="2" type="ORF">LCGC14_1532910</name>
</gene>
<dbReference type="AlphaFoldDB" id="A0A0F9LW82"/>
<protein>
    <recommendedName>
        <fullName evidence="1">Tc1-like transposase DDE domain-containing protein</fullName>
    </recommendedName>
</protein>
<organism evidence="2">
    <name type="scientific">marine sediment metagenome</name>
    <dbReference type="NCBI Taxonomy" id="412755"/>
    <lineage>
        <taxon>unclassified sequences</taxon>
        <taxon>metagenomes</taxon>
        <taxon>ecological metagenomes</taxon>
    </lineage>
</organism>
<feature type="domain" description="Tc1-like transposase DDE" evidence="1">
    <location>
        <begin position="19"/>
        <end position="168"/>
    </location>
</feature>
<name>A0A0F9LW82_9ZZZZ</name>
<sequence>MEDVLSVYQRPYDAKRPQVCLDEIHKALRTTPRGQIPIAPGQPKREDYEYTRHGKCAAFLAVEPLRGYRRVWVHPRRTYLDFAEVLQELVDNMYPEAEQIVLVVDNLNIHHPAALYERFPPAEARRIAKKIEWHYTPEHASWLNIAECELSALRRQCLKARFPDIDAVSAAAKSWQDRRNQDHVNIDWRFTTEDARIKLKRLYPVINDSAARSLLGGHRRMR</sequence>
<dbReference type="NCBIfam" id="NF033545">
    <property type="entry name" value="transpos_IS630"/>
    <property type="match status" value="1"/>
</dbReference>
<evidence type="ECO:0000259" key="1">
    <source>
        <dbReference type="Pfam" id="PF13358"/>
    </source>
</evidence>